<name>A0A1J1DYK0_9FLAO</name>
<dbReference type="PANTHER" id="PTHR33408:SF2">
    <property type="entry name" value="TRANSPOSASE DDE DOMAIN-CONTAINING PROTEIN"/>
    <property type="match status" value="1"/>
</dbReference>
<dbReference type="KEGG" id="ise:JBKA6_0973"/>
<evidence type="ECO:0000313" key="4">
    <source>
        <dbReference type="Proteomes" id="UP000243197"/>
    </source>
</evidence>
<dbReference type="AlphaFoldDB" id="A0A1J1DYK0"/>
<protein>
    <submittedName>
        <fullName evidence="3">Transposase</fullName>
    </submittedName>
</protein>
<dbReference type="PANTHER" id="PTHR33408">
    <property type="entry name" value="TRANSPOSASE"/>
    <property type="match status" value="1"/>
</dbReference>
<gene>
    <name evidence="3" type="ORF">JBKA6_0973</name>
</gene>
<evidence type="ECO:0000259" key="2">
    <source>
        <dbReference type="Pfam" id="PF13751"/>
    </source>
</evidence>
<evidence type="ECO:0000256" key="1">
    <source>
        <dbReference type="SAM" id="MobiDB-lite"/>
    </source>
</evidence>
<evidence type="ECO:0000313" key="3">
    <source>
        <dbReference type="EMBL" id="BAV94986.1"/>
    </source>
</evidence>
<dbReference type="EMBL" id="AP014564">
    <property type="protein sequence ID" value="BAV94986.1"/>
    <property type="molecule type" value="Genomic_DNA"/>
</dbReference>
<reference evidence="3 4" key="1">
    <citation type="submission" date="2014-03" db="EMBL/GenBank/DDBJ databases">
        <title>complete genome sequence of Flavobacteriaceae bacterium JBKA-6.</title>
        <authorList>
            <person name="Takano T."/>
            <person name="Nakamura Y."/>
            <person name="Takuma S."/>
            <person name="Yasuike M."/>
            <person name="Matsuyama T."/>
            <person name="Sakai T."/>
            <person name="Fujiwara A."/>
            <person name="Kimoto K."/>
            <person name="Fukuda Y."/>
            <person name="Kondo H."/>
            <person name="Hirono I."/>
            <person name="Nakayasu C."/>
        </authorList>
    </citation>
    <scope>NUCLEOTIDE SEQUENCE [LARGE SCALE GENOMIC DNA]</scope>
    <source>
        <strain evidence="3 4">JBKA-6</strain>
    </source>
</reference>
<accession>A0A1J1DYK0</accession>
<organism evidence="3 4">
    <name type="scientific">Ichthyobacterium seriolicida</name>
    <dbReference type="NCBI Taxonomy" id="242600"/>
    <lineage>
        <taxon>Bacteria</taxon>
        <taxon>Pseudomonadati</taxon>
        <taxon>Bacteroidota</taxon>
        <taxon>Flavobacteriia</taxon>
        <taxon>Flavobacteriales</taxon>
        <taxon>Ichthyobacteriaceae</taxon>
        <taxon>Ichthyobacterium</taxon>
    </lineage>
</organism>
<proteinExistence type="predicted"/>
<feature type="domain" description="Transposase DDE" evidence="2">
    <location>
        <begin position="1"/>
        <end position="60"/>
    </location>
</feature>
<dbReference type="Proteomes" id="UP000243197">
    <property type="component" value="Chromosome"/>
</dbReference>
<keyword evidence="4" id="KW-1185">Reference proteome</keyword>
<sequence length="63" mass="7441">MRNRLKSNEGQNRRKKRTSDVEPVFGHIKSNRNFKRFTHKGIKKAELEFGLHALAHNLRKKVS</sequence>
<dbReference type="InterPro" id="IPR025668">
    <property type="entry name" value="Tnp_DDE_dom"/>
</dbReference>
<dbReference type="Pfam" id="PF13751">
    <property type="entry name" value="DDE_Tnp_1_6"/>
    <property type="match status" value="1"/>
</dbReference>
<feature type="region of interest" description="Disordered" evidence="1">
    <location>
        <begin position="1"/>
        <end position="22"/>
    </location>
</feature>